<evidence type="ECO:0000313" key="5">
    <source>
        <dbReference type="EMBL" id="OLP46287.1"/>
    </source>
</evidence>
<reference evidence="5 6" key="1">
    <citation type="submission" date="2016-09" db="EMBL/GenBank/DDBJ databases">
        <title>Rhizobium oryziradicis sp. nov., isolated from the root of rice.</title>
        <authorList>
            <person name="Zhao J."/>
            <person name="Zhang X."/>
        </authorList>
    </citation>
    <scope>NUCLEOTIDE SEQUENCE [LARGE SCALE GENOMIC DNA]</scope>
    <source>
        <strain evidence="5 6">N19</strain>
    </source>
</reference>
<keyword evidence="1" id="KW-0805">Transcription regulation</keyword>
<keyword evidence="3" id="KW-0804">Transcription</keyword>
<accession>A0A1Q8ZWC4</accession>
<dbReference type="Gene3D" id="1.10.10.10">
    <property type="entry name" value="Winged helix-like DNA-binding domain superfamily/Winged helix DNA-binding domain"/>
    <property type="match status" value="1"/>
</dbReference>
<dbReference type="SMART" id="SM00347">
    <property type="entry name" value="HTH_MARR"/>
    <property type="match status" value="1"/>
</dbReference>
<dbReference type="PROSITE" id="PS50995">
    <property type="entry name" value="HTH_MARR_2"/>
    <property type="match status" value="1"/>
</dbReference>
<dbReference type="OrthoDB" id="2287011at2"/>
<proteinExistence type="predicted"/>
<sequence>MTRCYSMMLREAARKVSASYDEALAPFGINIAQFSLLRRIERLQPVSMTDLARNAQLDRSTIGRNVRVLERMELVGFGRGDVDQREAMITLSDRGVEMLNKAGPIWDECQSAMEARLGPVKITALQDILRSL</sequence>
<dbReference type="PROSITE" id="PS01117">
    <property type="entry name" value="HTH_MARR_1"/>
    <property type="match status" value="1"/>
</dbReference>
<organism evidence="5 6">
    <name type="scientific">Rhizobium oryziradicis</name>
    <dbReference type="NCBI Taxonomy" id="1867956"/>
    <lineage>
        <taxon>Bacteria</taxon>
        <taxon>Pseudomonadati</taxon>
        <taxon>Pseudomonadota</taxon>
        <taxon>Alphaproteobacteria</taxon>
        <taxon>Hyphomicrobiales</taxon>
        <taxon>Rhizobiaceae</taxon>
        <taxon>Rhizobium/Agrobacterium group</taxon>
        <taxon>Rhizobium</taxon>
    </lineage>
</organism>
<dbReference type="PANTHER" id="PTHR33164:SF105">
    <property type="entry name" value="TRANSCRIPTIONAL REPRESSOR PROTEIN-RELATED"/>
    <property type="match status" value="1"/>
</dbReference>
<keyword evidence="2" id="KW-0238">DNA-binding</keyword>
<dbReference type="SUPFAM" id="SSF46785">
    <property type="entry name" value="Winged helix' DNA-binding domain"/>
    <property type="match status" value="1"/>
</dbReference>
<protein>
    <submittedName>
        <fullName evidence="5">MarR family transcriptional regulator</fullName>
    </submittedName>
</protein>
<dbReference type="EMBL" id="MKIM01000021">
    <property type="protein sequence ID" value="OLP46287.1"/>
    <property type="molecule type" value="Genomic_DNA"/>
</dbReference>
<dbReference type="GO" id="GO:0006950">
    <property type="term" value="P:response to stress"/>
    <property type="evidence" value="ECO:0007669"/>
    <property type="project" value="TreeGrafter"/>
</dbReference>
<evidence type="ECO:0000256" key="1">
    <source>
        <dbReference type="ARBA" id="ARBA00023015"/>
    </source>
</evidence>
<dbReference type="GO" id="GO:0003677">
    <property type="term" value="F:DNA binding"/>
    <property type="evidence" value="ECO:0007669"/>
    <property type="project" value="UniProtKB-KW"/>
</dbReference>
<evidence type="ECO:0000256" key="3">
    <source>
        <dbReference type="ARBA" id="ARBA00023163"/>
    </source>
</evidence>
<keyword evidence="6" id="KW-1185">Reference proteome</keyword>
<name>A0A1Q8ZWC4_9HYPH</name>
<evidence type="ECO:0000313" key="6">
    <source>
        <dbReference type="Proteomes" id="UP000186894"/>
    </source>
</evidence>
<dbReference type="Pfam" id="PF01047">
    <property type="entry name" value="MarR"/>
    <property type="match status" value="1"/>
</dbReference>
<dbReference type="InterPro" id="IPR000835">
    <property type="entry name" value="HTH_MarR-typ"/>
</dbReference>
<dbReference type="Proteomes" id="UP000186894">
    <property type="component" value="Unassembled WGS sequence"/>
</dbReference>
<dbReference type="InterPro" id="IPR036388">
    <property type="entry name" value="WH-like_DNA-bd_sf"/>
</dbReference>
<evidence type="ECO:0000256" key="2">
    <source>
        <dbReference type="ARBA" id="ARBA00023125"/>
    </source>
</evidence>
<dbReference type="STRING" id="1867956.BJF95_03665"/>
<dbReference type="InterPro" id="IPR039422">
    <property type="entry name" value="MarR/SlyA-like"/>
</dbReference>
<comment type="caution">
    <text evidence="5">The sequence shown here is derived from an EMBL/GenBank/DDBJ whole genome shotgun (WGS) entry which is preliminary data.</text>
</comment>
<dbReference type="InterPro" id="IPR023187">
    <property type="entry name" value="Tscrpt_reg_MarR-type_CS"/>
</dbReference>
<feature type="domain" description="HTH marR-type" evidence="4">
    <location>
        <begin position="2"/>
        <end position="132"/>
    </location>
</feature>
<dbReference type="PANTHER" id="PTHR33164">
    <property type="entry name" value="TRANSCRIPTIONAL REGULATOR, MARR FAMILY"/>
    <property type="match status" value="1"/>
</dbReference>
<dbReference type="GO" id="GO:0003700">
    <property type="term" value="F:DNA-binding transcription factor activity"/>
    <property type="evidence" value="ECO:0007669"/>
    <property type="project" value="InterPro"/>
</dbReference>
<dbReference type="InterPro" id="IPR036390">
    <property type="entry name" value="WH_DNA-bd_sf"/>
</dbReference>
<gene>
    <name evidence="5" type="ORF">BJF95_03665</name>
</gene>
<evidence type="ECO:0000259" key="4">
    <source>
        <dbReference type="PROSITE" id="PS50995"/>
    </source>
</evidence>
<dbReference type="AlphaFoldDB" id="A0A1Q8ZWC4"/>